<feature type="coiled-coil region" evidence="1">
    <location>
        <begin position="27"/>
        <end position="54"/>
    </location>
</feature>
<proteinExistence type="predicted"/>
<name>A0A3Q0J5V7_DIACI</name>
<evidence type="ECO:0000313" key="2">
    <source>
        <dbReference type="Proteomes" id="UP000079169"/>
    </source>
</evidence>
<dbReference type="AlphaFoldDB" id="A0A3Q0J5V7"/>
<dbReference type="GeneID" id="103515763"/>
<dbReference type="Proteomes" id="UP000079169">
    <property type="component" value="Unplaced"/>
</dbReference>
<reference evidence="3" key="1">
    <citation type="submission" date="2025-08" db="UniProtKB">
        <authorList>
            <consortium name="RefSeq"/>
        </authorList>
    </citation>
    <scope>IDENTIFICATION</scope>
</reference>
<sequence>MDKSSNVVKYTVQLLKTMIESNPFAAKLGVQELKNKLEQEKQKLAEMEAHKTEDSTYLSLVEEWTSVHYPALLNLLPSLFEEGRDNEECQFLAADKVKSITYQIFQAILFCHTTDSYKLNPTWAVCPSPKNTRH</sequence>
<evidence type="ECO:0000256" key="1">
    <source>
        <dbReference type="SAM" id="Coils"/>
    </source>
</evidence>
<accession>A0A3Q0J5V7</accession>
<dbReference type="PaxDb" id="121845-A0A3Q0J5V7"/>
<dbReference type="RefSeq" id="XP_026683859.1">
    <property type="nucleotide sequence ID" value="XM_026828058.1"/>
</dbReference>
<keyword evidence="1" id="KW-0175">Coiled coil</keyword>
<gene>
    <name evidence="3" type="primary">LOC103515763</name>
</gene>
<protein>
    <submittedName>
        <fullName evidence="3">Condensin complex subunit 1-like</fullName>
    </submittedName>
</protein>
<dbReference type="KEGG" id="dci:103515763"/>
<organism evidence="2 3">
    <name type="scientific">Diaphorina citri</name>
    <name type="common">Asian citrus psyllid</name>
    <dbReference type="NCBI Taxonomy" id="121845"/>
    <lineage>
        <taxon>Eukaryota</taxon>
        <taxon>Metazoa</taxon>
        <taxon>Ecdysozoa</taxon>
        <taxon>Arthropoda</taxon>
        <taxon>Hexapoda</taxon>
        <taxon>Insecta</taxon>
        <taxon>Pterygota</taxon>
        <taxon>Neoptera</taxon>
        <taxon>Paraneoptera</taxon>
        <taxon>Hemiptera</taxon>
        <taxon>Sternorrhyncha</taxon>
        <taxon>Psylloidea</taxon>
        <taxon>Psyllidae</taxon>
        <taxon>Diaphorininae</taxon>
        <taxon>Diaphorina</taxon>
    </lineage>
</organism>
<evidence type="ECO:0000313" key="3">
    <source>
        <dbReference type="RefSeq" id="XP_026683859.1"/>
    </source>
</evidence>
<keyword evidence="2" id="KW-1185">Reference proteome</keyword>